<reference evidence="1 2" key="1">
    <citation type="submission" date="2017-08" db="EMBL/GenBank/DDBJ databases">
        <title>Identification and genetic characteristics of simultaneous BTEX- and naphthalene-degrading Paraburkholderia sp. BN5 isolated from petroleum-contaminated soil.</title>
        <authorList>
            <person name="Lee Y."/>
            <person name="Jeon C.O."/>
        </authorList>
    </citation>
    <scope>NUCLEOTIDE SEQUENCE [LARGE SCALE GENOMIC DNA]</scope>
    <source>
        <strain evidence="1 2">BN5</strain>
    </source>
</reference>
<dbReference type="AlphaFoldDB" id="A0A248VLX1"/>
<dbReference type="OrthoDB" id="5298532at2"/>
<accession>A0A248VLX1</accession>
<dbReference type="Proteomes" id="UP000215158">
    <property type="component" value="Chromosome 1"/>
</dbReference>
<dbReference type="KEGG" id="parb:CJU94_18810"/>
<organism evidence="1 2">
    <name type="scientific">Paraburkholderia aromaticivorans</name>
    <dbReference type="NCBI Taxonomy" id="2026199"/>
    <lineage>
        <taxon>Bacteria</taxon>
        <taxon>Pseudomonadati</taxon>
        <taxon>Pseudomonadota</taxon>
        <taxon>Betaproteobacteria</taxon>
        <taxon>Burkholderiales</taxon>
        <taxon>Burkholderiaceae</taxon>
        <taxon>Paraburkholderia</taxon>
    </lineage>
</organism>
<dbReference type="RefSeq" id="WP_095419978.1">
    <property type="nucleotide sequence ID" value="NZ_CP022989.1"/>
</dbReference>
<sequence length="72" mass="7889">MSAILTKALANWGVLPNDAHIDVRTVAVLFGCSVPTVYRRVRAKQIPAPRKFGSSTRWNVGEIRDALTPEAV</sequence>
<keyword evidence="2" id="KW-1185">Reference proteome</keyword>
<dbReference type="EMBL" id="CP022989">
    <property type="protein sequence ID" value="ASW00017.1"/>
    <property type="molecule type" value="Genomic_DNA"/>
</dbReference>
<protein>
    <submittedName>
        <fullName evidence="1">Transcriptional regulator</fullName>
    </submittedName>
</protein>
<name>A0A248VLX1_9BURK</name>
<evidence type="ECO:0000313" key="2">
    <source>
        <dbReference type="Proteomes" id="UP000215158"/>
    </source>
</evidence>
<gene>
    <name evidence="1" type="ORF">CJU94_18810</name>
</gene>
<dbReference type="Gene3D" id="1.10.238.160">
    <property type="match status" value="1"/>
</dbReference>
<proteinExistence type="predicted"/>
<evidence type="ECO:0000313" key="1">
    <source>
        <dbReference type="EMBL" id="ASW00017.1"/>
    </source>
</evidence>